<sequence>MRRFHLGPFVARPQWCGESEDQGKNPSSPRASLGGCQLFPAFSMSPHPSRSTGVYCNVRAKMGRKEIICSWKKNVSNIKDVFDFKGKMGS</sequence>
<dbReference type="EMBL" id="JAHUTI010073352">
    <property type="protein sequence ID" value="MED6256166.1"/>
    <property type="molecule type" value="Genomic_DNA"/>
</dbReference>
<gene>
    <name evidence="1" type="ORF">ATANTOWER_021111</name>
</gene>
<accession>A0ABU7C088</accession>
<keyword evidence="2" id="KW-1185">Reference proteome</keyword>
<dbReference type="Proteomes" id="UP001345963">
    <property type="component" value="Unassembled WGS sequence"/>
</dbReference>
<proteinExistence type="predicted"/>
<organism evidence="1 2">
    <name type="scientific">Ataeniobius toweri</name>
    <dbReference type="NCBI Taxonomy" id="208326"/>
    <lineage>
        <taxon>Eukaryota</taxon>
        <taxon>Metazoa</taxon>
        <taxon>Chordata</taxon>
        <taxon>Craniata</taxon>
        <taxon>Vertebrata</taxon>
        <taxon>Euteleostomi</taxon>
        <taxon>Actinopterygii</taxon>
        <taxon>Neopterygii</taxon>
        <taxon>Teleostei</taxon>
        <taxon>Neoteleostei</taxon>
        <taxon>Acanthomorphata</taxon>
        <taxon>Ovalentaria</taxon>
        <taxon>Atherinomorphae</taxon>
        <taxon>Cyprinodontiformes</taxon>
        <taxon>Goodeidae</taxon>
        <taxon>Ataeniobius</taxon>
    </lineage>
</organism>
<feature type="non-terminal residue" evidence="1">
    <location>
        <position position="90"/>
    </location>
</feature>
<comment type="caution">
    <text evidence="1">The sequence shown here is derived from an EMBL/GenBank/DDBJ whole genome shotgun (WGS) entry which is preliminary data.</text>
</comment>
<protein>
    <submittedName>
        <fullName evidence="1">Uncharacterized protein</fullName>
    </submittedName>
</protein>
<reference evidence="1 2" key="1">
    <citation type="submission" date="2021-07" db="EMBL/GenBank/DDBJ databases">
        <authorList>
            <person name="Palmer J.M."/>
        </authorList>
    </citation>
    <scope>NUCLEOTIDE SEQUENCE [LARGE SCALE GENOMIC DNA]</scope>
    <source>
        <strain evidence="1 2">AT_MEX2019</strain>
        <tissue evidence="1">Muscle</tissue>
    </source>
</reference>
<name>A0ABU7C088_9TELE</name>
<evidence type="ECO:0000313" key="2">
    <source>
        <dbReference type="Proteomes" id="UP001345963"/>
    </source>
</evidence>
<evidence type="ECO:0000313" key="1">
    <source>
        <dbReference type="EMBL" id="MED6256166.1"/>
    </source>
</evidence>